<feature type="non-terminal residue" evidence="7">
    <location>
        <position position="1"/>
    </location>
</feature>
<organism evidence="7 8">
    <name type="scientific">Callipepla squamata</name>
    <name type="common">Scaled quail</name>
    <dbReference type="NCBI Taxonomy" id="9009"/>
    <lineage>
        <taxon>Eukaryota</taxon>
        <taxon>Metazoa</taxon>
        <taxon>Chordata</taxon>
        <taxon>Craniata</taxon>
        <taxon>Vertebrata</taxon>
        <taxon>Euteleostomi</taxon>
        <taxon>Archelosauria</taxon>
        <taxon>Archosauria</taxon>
        <taxon>Dinosauria</taxon>
        <taxon>Saurischia</taxon>
        <taxon>Theropoda</taxon>
        <taxon>Coelurosauria</taxon>
        <taxon>Aves</taxon>
        <taxon>Neognathae</taxon>
        <taxon>Galloanserae</taxon>
        <taxon>Galliformes</taxon>
        <taxon>Odontophoridae</taxon>
        <taxon>Callipepla</taxon>
    </lineage>
</organism>
<keyword evidence="3" id="KW-0732">Signal</keyword>
<evidence type="ECO:0000256" key="5">
    <source>
        <dbReference type="ARBA" id="ARBA00023180"/>
    </source>
</evidence>
<dbReference type="PANTHER" id="PTHR46698">
    <property type="entry name" value="CROSSVEINLESS 2"/>
    <property type="match status" value="1"/>
</dbReference>
<dbReference type="Gene3D" id="2.10.25.10">
    <property type="entry name" value="Laminin"/>
    <property type="match status" value="1"/>
</dbReference>
<dbReference type="InterPro" id="IPR001846">
    <property type="entry name" value="VWF_type-D"/>
</dbReference>
<feature type="non-terminal residue" evidence="7">
    <location>
        <position position="348"/>
    </location>
</feature>
<comment type="subcellular location">
    <subcellularLocation>
        <location evidence="1">Secreted</location>
    </subcellularLocation>
</comment>
<protein>
    <recommendedName>
        <fullName evidence="6">VWFD domain-containing protein</fullName>
    </recommendedName>
</protein>
<dbReference type="FunFam" id="2.10.25.10:FF:000055">
    <property type="entry name" value="alpha-tectorin isoform X1"/>
    <property type="match status" value="1"/>
</dbReference>
<reference evidence="7 8" key="1">
    <citation type="submission" date="2016-07" db="EMBL/GenBank/DDBJ databases">
        <title>Disparate Historic Effective Population Sizes Predicted by Modern Levels of Genome Diversity for the Scaled Quail (Callipepla squamata) and the Northern Bobwhite (Colinus virginianus): Inferences from First and Second Generation Draft Genome Assemblies for Sympatric New World Quail.</title>
        <authorList>
            <person name="Oldeschulte D.L."/>
            <person name="Halley Y.A."/>
            <person name="Bhattarai E.K."/>
            <person name="Brashear W.A."/>
            <person name="Hill J."/>
            <person name="Metz R.P."/>
            <person name="Johnson C.D."/>
            <person name="Rollins D."/>
            <person name="Peterson M.J."/>
            <person name="Bickhart D.M."/>
            <person name="Decker J.E."/>
            <person name="Seabury C.M."/>
        </authorList>
    </citation>
    <scope>NUCLEOTIDE SEQUENCE [LARGE SCALE GENOMIC DNA]</scope>
    <source>
        <strain evidence="7 8">Texas</strain>
        <tissue evidence="7">Leg muscle</tissue>
    </source>
</reference>
<sequence>PVCPPNHHYELCGSSCPSSCPNQEQDDGCDPSSPCTEGCFCDPGFIQSGDLCVPAPRCGCSHDGRYLQRGEEFYPTEDCGERCVCGEDGEVRCEPWSCGAKEGCEVRDGARGCYPEGCGRCEVLGAAVLRTFDGVLLPFAGSCTYTLAEVGEEEEEEEEVEAVLVRVQKEMSGEEPMVRQLTVTVRGVTVAMQRGVRGEVKVDGERHLLPVSLSSGAVTVTQEGIHRVLRTRVGLKLLYDGAAYVLLTLPGSYRGRPGGLCGDFDGDVTDDDTDPQRLGEAWGIPTRGCTHGTRWSPCPRPEKSGCDVLENATGPFRGCHGVVAPRDYVESCLMEMCRREGGGGGWGW</sequence>
<dbReference type="Proteomes" id="UP000198323">
    <property type="component" value="Unassembled WGS sequence"/>
</dbReference>
<dbReference type="InterPro" id="IPR052424">
    <property type="entry name" value="Kielin_Chordin-BMP_Reg"/>
</dbReference>
<dbReference type="InterPro" id="IPR036084">
    <property type="entry name" value="Ser_inhib-like_sf"/>
</dbReference>
<dbReference type="Pfam" id="PF00094">
    <property type="entry name" value="VWD"/>
    <property type="match status" value="1"/>
</dbReference>
<dbReference type="Pfam" id="PF08742">
    <property type="entry name" value="C8"/>
    <property type="match status" value="1"/>
</dbReference>
<evidence type="ECO:0000313" key="7">
    <source>
        <dbReference type="EMBL" id="OXB51402.1"/>
    </source>
</evidence>
<dbReference type="PANTHER" id="PTHR46698:SF7">
    <property type="entry name" value="VWFD DOMAIN-CONTAINING PROTEIN"/>
    <property type="match status" value="1"/>
</dbReference>
<evidence type="ECO:0000259" key="6">
    <source>
        <dbReference type="PROSITE" id="PS51233"/>
    </source>
</evidence>
<feature type="domain" description="VWFD" evidence="6">
    <location>
        <begin position="119"/>
        <end position="307"/>
    </location>
</feature>
<keyword evidence="5" id="KW-0325">Glycoprotein</keyword>
<dbReference type="InterPro" id="IPR025615">
    <property type="entry name" value="TILa_dom"/>
</dbReference>
<dbReference type="CDD" id="cd19941">
    <property type="entry name" value="TIL"/>
    <property type="match status" value="1"/>
</dbReference>
<dbReference type="InterPro" id="IPR014853">
    <property type="entry name" value="VWF/SSPO/ZAN-like_Cys-rich_dom"/>
</dbReference>
<dbReference type="EMBL" id="MCFN01014747">
    <property type="protein sequence ID" value="OXB51402.1"/>
    <property type="molecule type" value="Genomic_DNA"/>
</dbReference>
<keyword evidence="4" id="KW-1015">Disulfide bond</keyword>
<dbReference type="InterPro" id="IPR002919">
    <property type="entry name" value="TIL_dom"/>
</dbReference>
<evidence type="ECO:0000256" key="1">
    <source>
        <dbReference type="ARBA" id="ARBA00004613"/>
    </source>
</evidence>
<evidence type="ECO:0000313" key="8">
    <source>
        <dbReference type="Proteomes" id="UP000198323"/>
    </source>
</evidence>
<dbReference type="AlphaFoldDB" id="A0A226M823"/>
<keyword evidence="8" id="KW-1185">Reference proteome</keyword>
<evidence type="ECO:0000256" key="4">
    <source>
        <dbReference type="ARBA" id="ARBA00023157"/>
    </source>
</evidence>
<evidence type="ECO:0000256" key="3">
    <source>
        <dbReference type="ARBA" id="ARBA00022729"/>
    </source>
</evidence>
<accession>A0A226M823</accession>
<dbReference type="SUPFAM" id="SSF57567">
    <property type="entry name" value="Serine protease inhibitors"/>
    <property type="match status" value="1"/>
</dbReference>
<dbReference type="STRING" id="9009.A0A226M823"/>
<gene>
    <name evidence="7" type="ORF">ASZ78_012049</name>
</gene>
<proteinExistence type="predicted"/>
<dbReference type="PROSITE" id="PS51233">
    <property type="entry name" value="VWFD"/>
    <property type="match status" value="1"/>
</dbReference>
<dbReference type="Pfam" id="PF12714">
    <property type="entry name" value="TILa"/>
    <property type="match status" value="1"/>
</dbReference>
<dbReference type="Pfam" id="PF01826">
    <property type="entry name" value="TIL"/>
    <property type="match status" value="1"/>
</dbReference>
<keyword evidence="2" id="KW-0964">Secreted</keyword>
<evidence type="ECO:0000256" key="2">
    <source>
        <dbReference type="ARBA" id="ARBA00022525"/>
    </source>
</evidence>
<dbReference type="SMART" id="SM00216">
    <property type="entry name" value="VWD"/>
    <property type="match status" value="1"/>
</dbReference>
<dbReference type="OrthoDB" id="6236007at2759"/>
<name>A0A226M823_CALSU</name>
<dbReference type="GO" id="GO:0005576">
    <property type="term" value="C:extracellular region"/>
    <property type="evidence" value="ECO:0007669"/>
    <property type="project" value="UniProtKB-SubCell"/>
</dbReference>
<comment type="caution">
    <text evidence="7">The sequence shown here is derived from an EMBL/GenBank/DDBJ whole genome shotgun (WGS) entry which is preliminary data.</text>
</comment>
<dbReference type="GO" id="GO:0030513">
    <property type="term" value="P:positive regulation of BMP signaling pathway"/>
    <property type="evidence" value="ECO:0007669"/>
    <property type="project" value="TreeGrafter"/>
</dbReference>